<evidence type="ECO:0000256" key="1">
    <source>
        <dbReference type="SAM" id="Phobius"/>
    </source>
</evidence>
<keyword evidence="1" id="KW-0472">Membrane</keyword>
<evidence type="ECO:0000313" key="3">
    <source>
        <dbReference type="Proteomes" id="UP001596383"/>
    </source>
</evidence>
<gene>
    <name evidence="2" type="ORF">ACFQE6_30310</name>
</gene>
<comment type="caution">
    <text evidence="2">The sequence shown here is derived from an EMBL/GenBank/DDBJ whole genome shotgun (WGS) entry which is preliminary data.</text>
</comment>
<proteinExistence type="predicted"/>
<feature type="transmembrane region" description="Helical" evidence="1">
    <location>
        <begin position="60"/>
        <end position="83"/>
    </location>
</feature>
<accession>A0ABD5SW96</accession>
<dbReference type="EMBL" id="JBHSWV010000692">
    <property type="protein sequence ID" value="MFC6769162.1"/>
    <property type="molecule type" value="Genomic_DNA"/>
</dbReference>
<keyword evidence="1" id="KW-0812">Transmembrane</keyword>
<sequence length="84" mass="8939">MNNQRTADRNGEGSRIATNRTAVVIAASSLLIAAVGALLARRGLLEAVIANGIAVDALPLYLLVALLAVWLVIWSWGRLLALFE</sequence>
<dbReference type="AlphaFoldDB" id="A0ABD5SW96"/>
<name>A0ABD5SW96_9EURY</name>
<protein>
    <submittedName>
        <fullName evidence="2">Uncharacterized protein</fullName>
    </submittedName>
</protein>
<evidence type="ECO:0000313" key="2">
    <source>
        <dbReference type="EMBL" id="MFC6769162.1"/>
    </source>
</evidence>
<keyword evidence="3" id="KW-1185">Reference proteome</keyword>
<organism evidence="2 3">
    <name type="scientific">Natrinema soli</name>
    <dbReference type="NCBI Taxonomy" id="1930624"/>
    <lineage>
        <taxon>Archaea</taxon>
        <taxon>Methanobacteriati</taxon>
        <taxon>Methanobacteriota</taxon>
        <taxon>Stenosarchaea group</taxon>
        <taxon>Halobacteria</taxon>
        <taxon>Halobacteriales</taxon>
        <taxon>Natrialbaceae</taxon>
        <taxon>Natrinema</taxon>
    </lineage>
</organism>
<feature type="transmembrane region" description="Helical" evidence="1">
    <location>
        <begin position="21"/>
        <end position="40"/>
    </location>
</feature>
<keyword evidence="1" id="KW-1133">Transmembrane helix</keyword>
<dbReference type="Proteomes" id="UP001596383">
    <property type="component" value="Unassembled WGS sequence"/>
</dbReference>
<dbReference type="RefSeq" id="WP_273741856.1">
    <property type="nucleotide sequence ID" value="NZ_JAQIVI010000692.1"/>
</dbReference>
<reference evidence="2 3" key="1">
    <citation type="journal article" date="2019" name="Int. J. Syst. Evol. Microbiol.">
        <title>The Global Catalogue of Microorganisms (GCM) 10K type strain sequencing project: providing services to taxonomists for standard genome sequencing and annotation.</title>
        <authorList>
            <consortium name="The Broad Institute Genomics Platform"/>
            <consortium name="The Broad Institute Genome Sequencing Center for Infectious Disease"/>
            <person name="Wu L."/>
            <person name="Ma J."/>
        </authorList>
    </citation>
    <scope>NUCLEOTIDE SEQUENCE [LARGE SCALE GENOMIC DNA]</scope>
    <source>
        <strain evidence="2 3">LMG 29247</strain>
    </source>
</reference>